<sequence>MTSLPTIAVTGASRGIGADIARHLAAQATAGDAGVRLVLTARTTEALEELSREILDASCPCVEVKTVALDLADTGAMDDAAQALWDAFGHLDGLVNNAGISITGPAVEMSAADWQAVIDMNLTSPSLLAAAVGRRMAECGGGRIVNVSSVAGSRALAEHFAYCTSKAGLIMAGKVLATELGGAGVRVNSVSPTVVLTEMGTRVWGEEAKAAPMLARIANGHFAQPDDVASAVAFLLGEGAEMINGHDLVVDGGFSAI</sequence>
<reference evidence="4 5" key="1">
    <citation type="submission" date="2019-08" db="EMBL/GenBank/DDBJ databases">
        <title>Dermacoccus abyssi strain HZAU 226, whole genome Nanopore sequencing project.</title>
        <authorList>
            <person name="Guo A."/>
            <person name="Zhang X."/>
            <person name="Ruan Y."/>
            <person name="Liu W."/>
            <person name="Chen Q."/>
            <person name="Gu L."/>
        </authorList>
    </citation>
    <scope>NUCLEOTIDE SEQUENCE [LARGE SCALE GENOMIC DNA]</scope>
    <source>
        <strain evidence="4 5">HZAU 226</strain>
    </source>
</reference>
<dbReference type="PANTHER" id="PTHR44252">
    <property type="entry name" value="D-ERYTHRULOSE REDUCTASE"/>
    <property type="match status" value="1"/>
</dbReference>
<dbReference type="SUPFAM" id="SSF51735">
    <property type="entry name" value="NAD(P)-binding Rossmann-fold domains"/>
    <property type="match status" value="1"/>
</dbReference>
<dbReference type="EMBL" id="CP043031">
    <property type="protein sequence ID" value="QEH92148.1"/>
    <property type="molecule type" value="Genomic_DNA"/>
</dbReference>
<dbReference type="PRINTS" id="PR00081">
    <property type="entry name" value="GDHRDH"/>
</dbReference>
<dbReference type="InterPro" id="IPR002347">
    <property type="entry name" value="SDR_fam"/>
</dbReference>
<accession>A0ABX5Z675</accession>
<dbReference type="PRINTS" id="PR00080">
    <property type="entry name" value="SDRFAMILY"/>
</dbReference>
<evidence type="ECO:0000313" key="5">
    <source>
        <dbReference type="Proteomes" id="UP000323565"/>
    </source>
</evidence>
<keyword evidence="2" id="KW-0521">NADP</keyword>
<protein>
    <submittedName>
        <fullName evidence="4">SDR family oxidoreductase</fullName>
    </submittedName>
</protein>
<proteinExistence type="inferred from homology"/>
<dbReference type="Pfam" id="PF13561">
    <property type="entry name" value="adh_short_C2"/>
    <property type="match status" value="1"/>
</dbReference>
<gene>
    <name evidence="4" type="ORF">FV141_00285</name>
</gene>
<comment type="similarity">
    <text evidence="1">Belongs to the short-chain dehydrogenases/reductases (SDR) family.</text>
</comment>
<keyword evidence="5" id="KW-1185">Reference proteome</keyword>
<dbReference type="SMART" id="SM00822">
    <property type="entry name" value="PKS_KR"/>
    <property type="match status" value="1"/>
</dbReference>
<evidence type="ECO:0000313" key="4">
    <source>
        <dbReference type="EMBL" id="QEH92148.1"/>
    </source>
</evidence>
<organism evidence="4 5">
    <name type="scientific">Dermacoccus abyssi</name>
    <dbReference type="NCBI Taxonomy" id="322596"/>
    <lineage>
        <taxon>Bacteria</taxon>
        <taxon>Bacillati</taxon>
        <taxon>Actinomycetota</taxon>
        <taxon>Actinomycetes</taxon>
        <taxon>Micrococcales</taxon>
        <taxon>Dermacoccaceae</taxon>
        <taxon>Dermacoccus</taxon>
    </lineage>
</organism>
<dbReference type="InterPro" id="IPR036291">
    <property type="entry name" value="NAD(P)-bd_dom_sf"/>
</dbReference>
<dbReference type="CDD" id="cd05233">
    <property type="entry name" value="SDR_c"/>
    <property type="match status" value="1"/>
</dbReference>
<dbReference type="Gene3D" id="3.40.50.720">
    <property type="entry name" value="NAD(P)-binding Rossmann-like Domain"/>
    <property type="match status" value="1"/>
</dbReference>
<dbReference type="Proteomes" id="UP000323565">
    <property type="component" value="Chromosome"/>
</dbReference>
<evidence type="ECO:0000256" key="2">
    <source>
        <dbReference type="ARBA" id="ARBA00022857"/>
    </source>
</evidence>
<evidence type="ECO:0000259" key="3">
    <source>
        <dbReference type="SMART" id="SM00822"/>
    </source>
</evidence>
<feature type="domain" description="Ketoreductase" evidence="3">
    <location>
        <begin position="5"/>
        <end position="193"/>
    </location>
</feature>
<dbReference type="InterPro" id="IPR051737">
    <property type="entry name" value="L-xylulose/Carbonyl_redctase"/>
</dbReference>
<dbReference type="PANTHER" id="PTHR44252:SF3">
    <property type="entry name" value="D-ERYTHRULOSE REDUCTASE-RELATED"/>
    <property type="match status" value="1"/>
</dbReference>
<evidence type="ECO:0000256" key="1">
    <source>
        <dbReference type="ARBA" id="ARBA00006484"/>
    </source>
</evidence>
<name>A0ABX5Z675_9MICO</name>
<dbReference type="InterPro" id="IPR057326">
    <property type="entry name" value="KR_dom"/>
</dbReference>